<dbReference type="InterPro" id="IPR000210">
    <property type="entry name" value="BTB/POZ_dom"/>
</dbReference>
<evidence type="ECO:0000313" key="3">
    <source>
        <dbReference type="EMBL" id="KAL0564034.1"/>
    </source>
</evidence>
<dbReference type="Gene3D" id="3.30.710.10">
    <property type="entry name" value="Potassium Channel Kv1.1, Chain A"/>
    <property type="match status" value="1"/>
</dbReference>
<evidence type="ECO:0000259" key="2">
    <source>
        <dbReference type="PROSITE" id="PS50097"/>
    </source>
</evidence>
<feature type="compositionally biased region" description="Polar residues" evidence="1">
    <location>
        <begin position="102"/>
        <end position="115"/>
    </location>
</feature>
<gene>
    <name evidence="3" type="ORF">V5O48_018022</name>
</gene>
<dbReference type="PROSITE" id="PS50097">
    <property type="entry name" value="BTB"/>
    <property type="match status" value="1"/>
</dbReference>
<protein>
    <recommendedName>
        <fullName evidence="2">BTB domain-containing protein</fullName>
    </recommendedName>
</protein>
<dbReference type="Pfam" id="PF00651">
    <property type="entry name" value="BTB"/>
    <property type="match status" value="1"/>
</dbReference>
<name>A0ABR3EMC7_9AGAR</name>
<proteinExistence type="predicted"/>
<evidence type="ECO:0000256" key="1">
    <source>
        <dbReference type="SAM" id="MobiDB-lite"/>
    </source>
</evidence>
<dbReference type="CDD" id="cd18186">
    <property type="entry name" value="BTB_POZ_ZBTB_KLHL-like"/>
    <property type="match status" value="1"/>
</dbReference>
<keyword evidence="4" id="KW-1185">Reference proteome</keyword>
<dbReference type="SMART" id="SM00225">
    <property type="entry name" value="BTB"/>
    <property type="match status" value="1"/>
</dbReference>
<feature type="region of interest" description="Disordered" evidence="1">
    <location>
        <begin position="95"/>
        <end position="117"/>
    </location>
</feature>
<dbReference type="InterPro" id="IPR011333">
    <property type="entry name" value="SKP1/BTB/POZ_sf"/>
</dbReference>
<sequence>MNSASDTLSTTRHPEFYHVDIYKVDRLQQVENHLYKVHRSIVRRESVVFESMFSIPPPEAGQEGQSDSTPIVLEGTTSREFEALLDYFYRGPRFDREPESSPAPTSSDQAQTSRSEGPAVLQDYVDLLSIASRFECTNARRHAIKGIDALQPSAIDRVAFADQFDVPQWLLPAYVDLCKRNEPLKEAEAMRIGFQKTCLIAKAREIIRSSEHTRGILVSQFYRKLDGLDWPPGVFEEERVTKIIMEVFWPDRELPDEMTSERRPQQRLGPFGVPLPAGLQG</sequence>
<reference evidence="3 4" key="1">
    <citation type="submission" date="2024-02" db="EMBL/GenBank/DDBJ databases">
        <title>A draft genome for the cacao thread blight pathogen Marasmius crinis-equi.</title>
        <authorList>
            <person name="Cohen S.P."/>
            <person name="Baruah I.K."/>
            <person name="Amoako-Attah I."/>
            <person name="Bukari Y."/>
            <person name="Meinhardt L.W."/>
            <person name="Bailey B.A."/>
        </authorList>
    </citation>
    <scope>NUCLEOTIDE SEQUENCE [LARGE SCALE GENOMIC DNA]</scope>
    <source>
        <strain evidence="3 4">GH-76</strain>
    </source>
</reference>
<accession>A0ABR3EMC7</accession>
<organism evidence="3 4">
    <name type="scientific">Marasmius crinis-equi</name>
    <dbReference type="NCBI Taxonomy" id="585013"/>
    <lineage>
        <taxon>Eukaryota</taxon>
        <taxon>Fungi</taxon>
        <taxon>Dikarya</taxon>
        <taxon>Basidiomycota</taxon>
        <taxon>Agaricomycotina</taxon>
        <taxon>Agaricomycetes</taxon>
        <taxon>Agaricomycetidae</taxon>
        <taxon>Agaricales</taxon>
        <taxon>Marasmiineae</taxon>
        <taxon>Marasmiaceae</taxon>
        <taxon>Marasmius</taxon>
    </lineage>
</organism>
<feature type="region of interest" description="Disordered" evidence="1">
    <location>
        <begin position="256"/>
        <end position="281"/>
    </location>
</feature>
<dbReference type="EMBL" id="JBAHYK010003036">
    <property type="protein sequence ID" value="KAL0564034.1"/>
    <property type="molecule type" value="Genomic_DNA"/>
</dbReference>
<dbReference type="SUPFAM" id="SSF54695">
    <property type="entry name" value="POZ domain"/>
    <property type="match status" value="1"/>
</dbReference>
<feature type="domain" description="BTB" evidence="2">
    <location>
        <begin position="24"/>
        <end position="91"/>
    </location>
</feature>
<evidence type="ECO:0000313" key="4">
    <source>
        <dbReference type="Proteomes" id="UP001465976"/>
    </source>
</evidence>
<dbReference type="Proteomes" id="UP001465976">
    <property type="component" value="Unassembled WGS sequence"/>
</dbReference>
<comment type="caution">
    <text evidence="3">The sequence shown here is derived from an EMBL/GenBank/DDBJ whole genome shotgun (WGS) entry which is preliminary data.</text>
</comment>